<feature type="domain" description="Stealth protein CR2 conserved region 2" evidence="5">
    <location>
        <begin position="322"/>
        <end position="438"/>
    </location>
</feature>
<sequence length="791" mass="89940">MSYLQQKTRHGRRGVPLLPFTRYTRSRRRQSLAIFAILCTLVYWTVRVGLGDSRDRFTPSVPATPNFFAGGSEDRLVTIQTSRDPITVQKPTAEEEQLTAAIVKPSDISKAPVELQTKPQPYDVLPNAVQVTRGSSVNDIGDVEEQQSLVEDVSELQPVVADGGRLTDLSRSQAFNPSENLDSPSSSLVASSLGLSQESVHPAEDQDQNMLSAAQPGRYAFPAPSNFDRLNRLADELPDFVHIPLHMAVKNETLDDWEEEWFAHAQYDAATHGKINEPKIDFVYTWVNGSDTRFADVMRPYEQNSSLNDDAGEWIASHGVNRYRDWDELRYSIRSVEKHASSFRNNIQILVNAIQDADGTMTKQRPMWLKEDSAIQDDLQVLSQEEFFGEEEAKCLPTFNSLTIENQIHNTPSDTDRIFAMSDDMFLGKPHAASDVYSPLFGTVMGFKPNSYNTIVPPSEKDALRFGEKPYLIYTSWMLNRRFGTRKRKGQVHFGHSLSRSVYKEAMEAFPRPSLKSACQKFRGETGFQLYSWYNAFHYTIERHREALLWSYLMIRSDPDRDGYLNWQERQAIISDLEEGLANEGRNSFRKRMYYYVAKSLEDAGLEAPKVNVETTWTSLDGPATIANIDCFEFNVNECLAPGFSSPTWDDRSDNPVFSTAAIFDRVARQDPQCGDCLTKLLLNRVEQGLSPLLPHREKDAEHRETVLKALKRYSYVVVEPDALFTMVTDAEQVQVRLIDRLADPEKQAGQLCLNDDVTADNETELLALRETIARLFNEHWGTPSKFEAWW</sequence>
<dbReference type="Pfam" id="PF17101">
    <property type="entry name" value="Stealth_CR1"/>
    <property type="match status" value="1"/>
</dbReference>
<organism evidence="7 8">
    <name type="scientific">Aureobasidium mustum</name>
    <dbReference type="NCBI Taxonomy" id="2773714"/>
    <lineage>
        <taxon>Eukaryota</taxon>
        <taxon>Fungi</taxon>
        <taxon>Dikarya</taxon>
        <taxon>Ascomycota</taxon>
        <taxon>Pezizomycotina</taxon>
        <taxon>Dothideomycetes</taxon>
        <taxon>Dothideomycetidae</taxon>
        <taxon>Dothideales</taxon>
        <taxon>Saccotheciaceae</taxon>
        <taxon>Aureobasidium</taxon>
    </lineage>
</organism>
<evidence type="ECO:0000313" key="8">
    <source>
        <dbReference type="Proteomes" id="UP000714618"/>
    </source>
</evidence>
<dbReference type="GO" id="GO:0005794">
    <property type="term" value="C:Golgi apparatus"/>
    <property type="evidence" value="ECO:0007669"/>
    <property type="project" value="TreeGrafter"/>
</dbReference>
<evidence type="ECO:0000259" key="6">
    <source>
        <dbReference type="Pfam" id="PF17101"/>
    </source>
</evidence>
<keyword evidence="2" id="KW-0808">Transferase</keyword>
<feature type="compositionally biased region" description="Polar residues" evidence="3">
    <location>
        <begin position="170"/>
        <end position="180"/>
    </location>
</feature>
<keyword evidence="4" id="KW-0472">Membrane</keyword>
<comment type="similarity">
    <text evidence="1">Belongs to the stealth family.</text>
</comment>
<dbReference type="InterPro" id="IPR031358">
    <property type="entry name" value="Stealth_CR1"/>
</dbReference>
<keyword evidence="4" id="KW-0812">Transmembrane</keyword>
<dbReference type="GO" id="GO:0046835">
    <property type="term" value="P:carbohydrate phosphorylation"/>
    <property type="evidence" value="ECO:0007669"/>
    <property type="project" value="TreeGrafter"/>
</dbReference>
<dbReference type="Pfam" id="PF11380">
    <property type="entry name" value="Stealth_CR2"/>
    <property type="match status" value="1"/>
</dbReference>
<feature type="region of interest" description="Disordered" evidence="3">
    <location>
        <begin position="170"/>
        <end position="205"/>
    </location>
</feature>
<evidence type="ECO:0000259" key="5">
    <source>
        <dbReference type="Pfam" id="PF11380"/>
    </source>
</evidence>
<dbReference type="PANTHER" id="PTHR24045:SF0">
    <property type="entry name" value="N-ACETYLGLUCOSAMINE-1-PHOSPHOTRANSFERASE SUBUNITS ALPHA_BETA"/>
    <property type="match status" value="1"/>
</dbReference>
<dbReference type="OrthoDB" id="263283at2759"/>
<evidence type="ECO:0000313" key="7">
    <source>
        <dbReference type="EMBL" id="CAD0092367.1"/>
    </source>
</evidence>
<keyword evidence="8" id="KW-1185">Reference proteome</keyword>
<feature type="transmembrane region" description="Helical" evidence="4">
    <location>
        <begin position="32"/>
        <end position="50"/>
    </location>
</feature>
<name>A0A9N8JU38_9PEZI</name>
<dbReference type="GO" id="GO:0003976">
    <property type="term" value="F:UDP-N-acetylglucosamine-lysosomal-enzyme N-acetylglucosaminephosphotransferase activity"/>
    <property type="evidence" value="ECO:0007669"/>
    <property type="project" value="TreeGrafter"/>
</dbReference>
<dbReference type="AlphaFoldDB" id="A0A9N8JU38"/>
<evidence type="ECO:0008006" key="9">
    <source>
        <dbReference type="Google" id="ProtNLM"/>
    </source>
</evidence>
<comment type="caution">
    <text evidence="7">The sequence shown here is derived from an EMBL/GenBank/DDBJ whole genome shotgun (WGS) entry which is preliminary data.</text>
</comment>
<dbReference type="PANTHER" id="PTHR24045">
    <property type="match status" value="1"/>
</dbReference>
<dbReference type="EMBL" id="CAIJEO010000005">
    <property type="protein sequence ID" value="CAD0092367.1"/>
    <property type="molecule type" value="Genomic_DNA"/>
</dbReference>
<dbReference type="InterPro" id="IPR047141">
    <property type="entry name" value="Stealth"/>
</dbReference>
<protein>
    <recommendedName>
        <fullName evidence="9">Stealth protein CR2 conserved region 2 domain-containing protein</fullName>
    </recommendedName>
</protein>
<dbReference type="Proteomes" id="UP000714618">
    <property type="component" value="Unassembled WGS sequence"/>
</dbReference>
<reference evidence="7" key="1">
    <citation type="submission" date="2020-06" db="EMBL/GenBank/DDBJ databases">
        <authorList>
            <person name="Onetto C."/>
        </authorList>
    </citation>
    <scope>NUCLEOTIDE SEQUENCE</scope>
</reference>
<proteinExistence type="inferred from homology"/>
<accession>A0A9N8JU38</accession>
<dbReference type="InterPro" id="IPR021520">
    <property type="entry name" value="Stealth_CR2"/>
</dbReference>
<evidence type="ECO:0000256" key="1">
    <source>
        <dbReference type="ARBA" id="ARBA00007583"/>
    </source>
</evidence>
<feature type="domain" description="Stealth protein CR1 conserved region 1" evidence="6">
    <location>
        <begin position="278"/>
        <end position="305"/>
    </location>
</feature>
<keyword evidence="4" id="KW-1133">Transmembrane helix</keyword>
<evidence type="ECO:0000256" key="2">
    <source>
        <dbReference type="ARBA" id="ARBA00022679"/>
    </source>
</evidence>
<evidence type="ECO:0000256" key="4">
    <source>
        <dbReference type="SAM" id="Phobius"/>
    </source>
</evidence>
<feature type="compositionally biased region" description="Low complexity" evidence="3">
    <location>
        <begin position="181"/>
        <end position="196"/>
    </location>
</feature>
<evidence type="ECO:0000256" key="3">
    <source>
        <dbReference type="SAM" id="MobiDB-lite"/>
    </source>
</evidence>
<gene>
    <name evidence="7" type="ORF">AWRI4233_LOCUS3567</name>
</gene>